<dbReference type="CDD" id="cd00130">
    <property type="entry name" value="PAS"/>
    <property type="match status" value="1"/>
</dbReference>
<dbReference type="InterPro" id="IPR003661">
    <property type="entry name" value="HisK_dim/P_dom"/>
</dbReference>
<dbReference type="Pfam" id="PF13426">
    <property type="entry name" value="PAS_9"/>
    <property type="match status" value="1"/>
</dbReference>
<keyword evidence="4" id="KW-0808">Transferase</keyword>
<dbReference type="EC" id="2.7.13.3" evidence="2"/>
<dbReference type="PROSITE" id="PS50113">
    <property type="entry name" value="PAC"/>
    <property type="match status" value="1"/>
</dbReference>
<dbReference type="InterPro" id="IPR003594">
    <property type="entry name" value="HATPase_dom"/>
</dbReference>
<dbReference type="InterPro" id="IPR050736">
    <property type="entry name" value="Sensor_HK_Regulatory"/>
</dbReference>
<evidence type="ECO:0000256" key="1">
    <source>
        <dbReference type="ARBA" id="ARBA00000085"/>
    </source>
</evidence>
<dbReference type="NCBIfam" id="TIGR00229">
    <property type="entry name" value="sensory_box"/>
    <property type="match status" value="1"/>
</dbReference>
<evidence type="ECO:0000313" key="10">
    <source>
        <dbReference type="EMBL" id="UXH76775.1"/>
    </source>
</evidence>
<protein>
    <recommendedName>
        <fullName evidence="2">histidine kinase</fullName>
        <ecNumber evidence="2">2.7.13.3</ecNumber>
    </recommendedName>
</protein>
<dbReference type="EMBL" id="CP104562">
    <property type="protein sequence ID" value="UXH76775.1"/>
    <property type="molecule type" value="Genomic_DNA"/>
</dbReference>
<dbReference type="SMART" id="SM00091">
    <property type="entry name" value="PAS"/>
    <property type="match status" value="2"/>
</dbReference>
<evidence type="ECO:0000256" key="4">
    <source>
        <dbReference type="ARBA" id="ARBA00022679"/>
    </source>
</evidence>
<keyword evidence="6" id="KW-0902">Two-component regulatory system</keyword>
<dbReference type="InterPro" id="IPR000700">
    <property type="entry name" value="PAS-assoc_C"/>
</dbReference>
<dbReference type="SMART" id="SM00086">
    <property type="entry name" value="PAC"/>
    <property type="match status" value="1"/>
</dbReference>
<comment type="catalytic activity">
    <reaction evidence="1">
        <text>ATP + protein L-histidine = ADP + protein N-phospho-L-histidine.</text>
        <dbReference type="EC" id="2.7.13.3"/>
    </reaction>
</comment>
<evidence type="ECO:0000256" key="6">
    <source>
        <dbReference type="ARBA" id="ARBA00023012"/>
    </source>
</evidence>
<dbReference type="Gene3D" id="3.30.565.10">
    <property type="entry name" value="Histidine kinase-like ATPase, C-terminal domain"/>
    <property type="match status" value="1"/>
</dbReference>
<name>A0ABY6B0B9_9BURK</name>
<evidence type="ECO:0000256" key="5">
    <source>
        <dbReference type="ARBA" id="ARBA00022777"/>
    </source>
</evidence>
<feature type="domain" description="PAS" evidence="8">
    <location>
        <begin position="123"/>
        <end position="188"/>
    </location>
</feature>
<keyword evidence="11" id="KW-1185">Reference proteome</keyword>
<dbReference type="SUPFAM" id="SSF55874">
    <property type="entry name" value="ATPase domain of HSP90 chaperone/DNA topoisomerase II/histidine kinase"/>
    <property type="match status" value="1"/>
</dbReference>
<dbReference type="InterPro" id="IPR035965">
    <property type="entry name" value="PAS-like_dom_sf"/>
</dbReference>
<evidence type="ECO:0000259" key="7">
    <source>
        <dbReference type="PROSITE" id="PS50109"/>
    </source>
</evidence>
<evidence type="ECO:0000256" key="3">
    <source>
        <dbReference type="ARBA" id="ARBA00022553"/>
    </source>
</evidence>
<sequence length="589" mass="64387">MTHVVFALPARPVGQVLIDDQDRLVSAEGPLATEDVPGPLADCIHPSARATLSDWLAQRRAGTAAPELRGLPLNVDPARMAWVDLTLQPELAPSGPTGRLLGECQDATSRVLAERFDQLYWPALELLPSASVITEAHSPHRVVYANPAFEVLTGYAKHEMCGQSCTLLQGEERDQPVLPGLREALRAGLPYEGVLHNYRKDGTAFWNHLRIAAIRDPATGWITHFWSVQTDVTLKRERMEALSQLSQELKSLFQDTPVGLVSFDPQGLANLVNPACADLTSLTLEGMDRATVLASLAPWRLKEEDNTIFTGAAAGVCHIRVPGVRPRILELSTGTHGKSGTFDILVIRDVTAEHTVSQMKTEFLSSAAHELRAPLASIQGFAELMQMRGHLSPAQLSMMETIVRQSRRMTDLLNDLLDLTRIEAQLPGQMDIGEVDLLGVAQCAVDDQSVLSERHRFVIQADLCDWLVYADEVKLEQVLVNLLSNARKYSPQGGDIEVGLTRDIERGRIGLSVRDRGIGMTPEAIGHLFTRFFRVHPNGEVGGTGLGLCIVHELVERMQGQIDIESEPGKGSVFTVWLPAVPTASALAA</sequence>
<dbReference type="CDD" id="cd00082">
    <property type="entry name" value="HisKA"/>
    <property type="match status" value="1"/>
</dbReference>
<dbReference type="PANTHER" id="PTHR43711:SF1">
    <property type="entry name" value="HISTIDINE KINASE 1"/>
    <property type="match status" value="1"/>
</dbReference>
<gene>
    <name evidence="10" type="ORF">N4261_17265</name>
</gene>
<dbReference type="Proteomes" id="UP001064933">
    <property type="component" value="Chromosome"/>
</dbReference>
<dbReference type="InterPro" id="IPR001610">
    <property type="entry name" value="PAC"/>
</dbReference>
<evidence type="ECO:0000259" key="9">
    <source>
        <dbReference type="PROSITE" id="PS50113"/>
    </source>
</evidence>
<dbReference type="RefSeq" id="WP_261756512.1">
    <property type="nucleotide sequence ID" value="NZ_CP104562.2"/>
</dbReference>
<keyword evidence="3" id="KW-0597">Phosphoprotein</keyword>
<keyword evidence="10" id="KW-0547">Nucleotide-binding</keyword>
<dbReference type="SUPFAM" id="SSF55785">
    <property type="entry name" value="PYP-like sensor domain (PAS domain)"/>
    <property type="match status" value="2"/>
</dbReference>
<accession>A0ABY6B0B9</accession>
<keyword evidence="5" id="KW-0418">Kinase</keyword>
<dbReference type="PANTHER" id="PTHR43711">
    <property type="entry name" value="TWO-COMPONENT HISTIDINE KINASE"/>
    <property type="match status" value="1"/>
</dbReference>
<evidence type="ECO:0000256" key="2">
    <source>
        <dbReference type="ARBA" id="ARBA00012438"/>
    </source>
</evidence>
<evidence type="ECO:0000313" key="11">
    <source>
        <dbReference type="Proteomes" id="UP001064933"/>
    </source>
</evidence>
<dbReference type="Gene3D" id="3.30.450.20">
    <property type="entry name" value="PAS domain"/>
    <property type="match status" value="1"/>
</dbReference>
<organism evidence="10 11">
    <name type="scientific">Roseateles amylovorans</name>
    <dbReference type="NCBI Taxonomy" id="2978473"/>
    <lineage>
        <taxon>Bacteria</taxon>
        <taxon>Pseudomonadati</taxon>
        <taxon>Pseudomonadota</taxon>
        <taxon>Betaproteobacteria</taxon>
        <taxon>Burkholderiales</taxon>
        <taxon>Sphaerotilaceae</taxon>
        <taxon>Roseateles</taxon>
    </lineage>
</organism>
<dbReference type="SUPFAM" id="SSF47384">
    <property type="entry name" value="Homodimeric domain of signal transducing histidine kinase"/>
    <property type="match status" value="1"/>
</dbReference>
<dbReference type="InterPro" id="IPR004358">
    <property type="entry name" value="Sig_transdc_His_kin-like_C"/>
</dbReference>
<evidence type="ECO:0000259" key="8">
    <source>
        <dbReference type="PROSITE" id="PS50112"/>
    </source>
</evidence>
<dbReference type="InterPro" id="IPR000014">
    <property type="entry name" value="PAS"/>
</dbReference>
<dbReference type="SMART" id="SM00387">
    <property type="entry name" value="HATPase_c"/>
    <property type="match status" value="1"/>
</dbReference>
<proteinExistence type="predicted"/>
<dbReference type="InterPro" id="IPR036097">
    <property type="entry name" value="HisK_dim/P_sf"/>
</dbReference>
<dbReference type="Pfam" id="PF02518">
    <property type="entry name" value="HATPase_c"/>
    <property type="match status" value="1"/>
</dbReference>
<keyword evidence="10" id="KW-0067">ATP-binding</keyword>
<dbReference type="GO" id="GO:0005524">
    <property type="term" value="F:ATP binding"/>
    <property type="evidence" value="ECO:0007669"/>
    <property type="project" value="UniProtKB-KW"/>
</dbReference>
<reference evidence="10" key="1">
    <citation type="submission" date="2022-10" db="EMBL/GenBank/DDBJ databases">
        <title>Characterization and whole genome sequencing of a new Roseateles species, isolated from fresh water.</title>
        <authorList>
            <person name="Guliayeva D.Y."/>
            <person name="Akhremchuk A.E."/>
            <person name="Sikolenko M.A."/>
            <person name="Valentovich L.N."/>
            <person name="Sidarenka A.V."/>
        </authorList>
    </citation>
    <scope>NUCLEOTIDE SEQUENCE</scope>
    <source>
        <strain evidence="10">BIM B-1768</strain>
    </source>
</reference>
<dbReference type="Pfam" id="PF00512">
    <property type="entry name" value="HisKA"/>
    <property type="match status" value="1"/>
</dbReference>
<dbReference type="PROSITE" id="PS50112">
    <property type="entry name" value="PAS"/>
    <property type="match status" value="1"/>
</dbReference>
<dbReference type="InterPro" id="IPR005467">
    <property type="entry name" value="His_kinase_dom"/>
</dbReference>
<dbReference type="PROSITE" id="PS50109">
    <property type="entry name" value="HIS_KIN"/>
    <property type="match status" value="1"/>
</dbReference>
<dbReference type="SMART" id="SM00388">
    <property type="entry name" value="HisKA"/>
    <property type="match status" value="1"/>
</dbReference>
<feature type="domain" description="PAC" evidence="9">
    <location>
        <begin position="189"/>
        <end position="244"/>
    </location>
</feature>
<dbReference type="InterPro" id="IPR036890">
    <property type="entry name" value="HATPase_C_sf"/>
</dbReference>
<feature type="domain" description="Histidine kinase" evidence="7">
    <location>
        <begin position="366"/>
        <end position="582"/>
    </location>
</feature>
<dbReference type="Gene3D" id="1.10.287.130">
    <property type="match status" value="1"/>
</dbReference>
<dbReference type="PRINTS" id="PR00344">
    <property type="entry name" value="BCTRLSENSOR"/>
</dbReference>